<dbReference type="PROSITE" id="PS50082">
    <property type="entry name" value="WD_REPEATS_2"/>
    <property type="match status" value="1"/>
</dbReference>
<dbReference type="InterPro" id="IPR015943">
    <property type="entry name" value="WD40/YVTN_repeat-like_dom_sf"/>
</dbReference>
<dbReference type="SUPFAM" id="SSF50978">
    <property type="entry name" value="WD40 repeat-like"/>
    <property type="match status" value="1"/>
</dbReference>
<dbReference type="InterPro" id="IPR036322">
    <property type="entry name" value="WD40_repeat_dom_sf"/>
</dbReference>
<dbReference type="PROSITE" id="PS00678">
    <property type="entry name" value="WD_REPEATS_1"/>
    <property type="match status" value="1"/>
</dbReference>
<evidence type="ECO:0000256" key="3">
    <source>
        <dbReference type="PROSITE-ProRule" id="PRU00221"/>
    </source>
</evidence>
<dbReference type="InterPro" id="IPR019775">
    <property type="entry name" value="WD40_repeat_CS"/>
</dbReference>
<reference evidence="4" key="1">
    <citation type="journal article" date="2020" name="Microb. Genom.">
        <title>Genetic diversity of clinical and environmental Mucorales isolates obtained from an investigation of mucormycosis cases among solid organ transplant recipients.</title>
        <authorList>
            <person name="Nguyen M.H."/>
            <person name="Kaul D."/>
            <person name="Muto C."/>
            <person name="Cheng S.J."/>
            <person name="Richter R.A."/>
            <person name="Bruno V.M."/>
            <person name="Liu G."/>
            <person name="Beyhan S."/>
            <person name="Sundermann A.J."/>
            <person name="Mounaud S."/>
            <person name="Pasculle A.W."/>
            <person name="Nierman W.C."/>
            <person name="Driscoll E."/>
            <person name="Cumbie R."/>
            <person name="Clancy C.J."/>
            <person name="Dupont C.L."/>
        </authorList>
    </citation>
    <scope>NUCLEOTIDE SEQUENCE</scope>
    <source>
        <strain evidence="4">GL16</strain>
    </source>
</reference>
<dbReference type="GO" id="GO:0031464">
    <property type="term" value="C:Cul4A-RING E3 ubiquitin ligase complex"/>
    <property type="evidence" value="ECO:0007669"/>
    <property type="project" value="TreeGrafter"/>
</dbReference>
<dbReference type="PANTHER" id="PTHR46202:SF1">
    <property type="entry name" value="DNA EXCISION REPAIR PROTEIN ERCC-8"/>
    <property type="match status" value="1"/>
</dbReference>
<evidence type="ECO:0000256" key="1">
    <source>
        <dbReference type="ARBA" id="ARBA00022574"/>
    </source>
</evidence>
<evidence type="ECO:0000313" key="4">
    <source>
        <dbReference type="EMBL" id="KAG1532535.1"/>
    </source>
</evidence>
<feature type="repeat" description="WD" evidence="3">
    <location>
        <begin position="16"/>
        <end position="57"/>
    </location>
</feature>
<dbReference type="PROSITE" id="PS50294">
    <property type="entry name" value="WD_REPEATS_REGION"/>
    <property type="match status" value="1"/>
</dbReference>
<keyword evidence="1 3" id="KW-0853">WD repeat</keyword>
<protein>
    <submittedName>
        <fullName evidence="4">Uncharacterized protein</fullName>
    </submittedName>
</protein>
<evidence type="ECO:0000313" key="5">
    <source>
        <dbReference type="Proteomes" id="UP000717996"/>
    </source>
</evidence>
<dbReference type="Gene3D" id="2.130.10.10">
    <property type="entry name" value="YVTN repeat-like/Quinoprotein amine dehydrogenase"/>
    <property type="match status" value="1"/>
</dbReference>
<dbReference type="EMBL" id="JAANIT010004510">
    <property type="protein sequence ID" value="KAG1532535.1"/>
    <property type="molecule type" value="Genomic_DNA"/>
</dbReference>
<dbReference type="OrthoDB" id="361494at2759"/>
<dbReference type="PANTHER" id="PTHR46202">
    <property type="entry name" value="DNA EXCISION REPAIR PROTEIN ERCC-8"/>
    <property type="match status" value="1"/>
</dbReference>
<comment type="caution">
    <text evidence="4">The sequence shown here is derived from an EMBL/GenBank/DDBJ whole genome shotgun (WGS) entry which is preliminary data.</text>
</comment>
<proteinExistence type="predicted"/>
<dbReference type="Proteomes" id="UP000717996">
    <property type="component" value="Unassembled WGS sequence"/>
</dbReference>
<gene>
    <name evidence="4" type="ORF">G6F51_013059</name>
</gene>
<organism evidence="4 5">
    <name type="scientific">Rhizopus oryzae</name>
    <name type="common">Mucormycosis agent</name>
    <name type="synonym">Rhizopus arrhizus var. delemar</name>
    <dbReference type="NCBI Taxonomy" id="64495"/>
    <lineage>
        <taxon>Eukaryota</taxon>
        <taxon>Fungi</taxon>
        <taxon>Fungi incertae sedis</taxon>
        <taxon>Mucoromycota</taxon>
        <taxon>Mucoromycotina</taxon>
        <taxon>Mucoromycetes</taxon>
        <taxon>Mucorales</taxon>
        <taxon>Mucorineae</taxon>
        <taxon>Rhizopodaceae</taxon>
        <taxon>Rhizopus</taxon>
    </lineage>
</organism>
<keyword evidence="2" id="KW-0677">Repeat</keyword>
<evidence type="ECO:0000256" key="2">
    <source>
        <dbReference type="ARBA" id="ARBA00022737"/>
    </source>
</evidence>
<dbReference type="GO" id="GO:0000109">
    <property type="term" value="C:nucleotide-excision repair complex"/>
    <property type="evidence" value="ECO:0007669"/>
    <property type="project" value="TreeGrafter"/>
</dbReference>
<dbReference type="InterPro" id="IPR042238">
    <property type="entry name" value="Rad28/ERCC8/Ckn1/ATCSA-1"/>
</dbReference>
<dbReference type="GO" id="GO:0043161">
    <property type="term" value="P:proteasome-mediated ubiquitin-dependent protein catabolic process"/>
    <property type="evidence" value="ECO:0007669"/>
    <property type="project" value="TreeGrafter"/>
</dbReference>
<dbReference type="GO" id="GO:0006283">
    <property type="term" value="P:transcription-coupled nucleotide-excision repair"/>
    <property type="evidence" value="ECO:0007669"/>
    <property type="project" value="InterPro"/>
</dbReference>
<dbReference type="AlphaFoldDB" id="A0A9P6XUN7"/>
<dbReference type="GO" id="GO:0000209">
    <property type="term" value="P:protein polyubiquitination"/>
    <property type="evidence" value="ECO:0007669"/>
    <property type="project" value="TreeGrafter"/>
</dbReference>
<dbReference type="Pfam" id="PF00400">
    <property type="entry name" value="WD40"/>
    <property type="match status" value="1"/>
</dbReference>
<dbReference type="SMART" id="SM00320">
    <property type="entry name" value="WD40"/>
    <property type="match status" value="2"/>
</dbReference>
<dbReference type="InterPro" id="IPR001680">
    <property type="entry name" value="WD40_rpt"/>
</dbReference>
<name>A0A9P6XUN7_RHIOR</name>
<accession>A0A9P6XUN7</accession>
<dbReference type="OMA" id="DSCIAMY"/>
<sequence>MSLDQNNAADPLAETNTAHSRGINGLSITKDGRHLVSLGLDEKIRLWNTQSGQNTFVNYGSNWRNRHKLYLGSTISSPDVWPPLLYVPSDDRQVLVYNLIEGTLVKRLKGAYGRVTCVESRETHQQVYSGSNAGDLLVWEPPSNIDFEEKTFDADEWSSENEDMELLDGL</sequence>